<sequence length="80" mass="9155">MSKLEFQKLAGERYRIVGSNNTIVSKEERLKIEKNELVLEDLSSNDCQKKNLTKSKKIDKELTEIADDKSITSNVIEKAK</sequence>
<dbReference type="EMBL" id="BK032541">
    <property type="protein sequence ID" value="DAF46633.1"/>
    <property type="molecule type" value="Genomic_DNA"/>
</dbReference>
<protein>
    <submittedName>
        <fullName evidence="1">Uncharacterized protein</fullName>
    </submittedName>
</protein>
<evidence type="ECO:0000313" key="1">
    <source>
        <dbReference type="EMBL" id="DAF46633.1"/>
    </source>
</evidence>
<proteinExistence type="predicted"/>
<name>A0A8S5S6R4_9CAUD</name>
<organism evidence="1">
    <name type="scientific">Siphoviridae sp. ctqwY3</name>
    <dbReference type="NCBI Taxonomy" id="2827951"/>
    <lineage>
        <taxon>Viruses</taxon>
        <taxon>Duplodnaviria</taxon>
        <taxon>Heunggongvirae</taxon>
        <taxon>Uroviricota</taxon>
        <taxon>Caudoviricetes</taxon>
    </lineage>
</organism>
<accession>A0A8S5S6R4</accession>
<reference evidence="1" key="1">
    <citation type="journal article" date="2021" name="Proc. Natl. Acad. Sci. U.S.A.">
        <title>A Catalog of Tens of Thousands of Viruses from Human Metagenomes Reveals Hidden Associations with Chronic Diseases.</title>
        <authorList>
            <person name="Tisza M.J."/>
            <person name="Buck C.B."/>
        </authorList>
    </citation>
    <scope>NUCLEOTIDE SEQUENCE</scope>
    <source>
        <strain evidence="1">CtqwY3</strain>
    </source>
</reference>